<protein>
    <submittedName>
        <fullName evidence="2">Uncharacterized protein</fullName>
    </submittedName>
</protein>
<reference evidence="2 3" key="1">
    <citation type="journal article" date="2018" name="Front. Plant Sci.">
        <title>Red Clover (Trifolium pratense) and Zigzag Clover (T. medium) - A Picture of Genomic Similarities and Differences.</title>
        <authorList>
            <person name="Dluhosova J."/>
            <person name="Istvanek J."/>
            <person name="Nedelnik J."/>
            <person name="Repkova J."/>
        </authorList>
    </citation>
    <scope>NUCLEOTIDE SEQUENCE [LARGE SCALE GENOMIC DNA]</scope>
    <source>
        <strain evidence="3">cv. 10/8</strain>
        <tissue evidence="2">Leaf</tissue>
    </source>
</reference>
<sequence>ARRATTRRKSEQDRATLRAALALAACRADTRSKNSLEPKHYASRQRQKPNRLSQQERRVVPDASARRARGRK</sequence>
<accession>A0A392TRR3</accession>
<proteinExistence type="predicted"/>
<dbReference type="Proteomes" id="UP000265520">
    <property type="component" value="Unassembled WGS sequence"/>
</dbReference>
<feature type="region of interest" description="Disordered" evidence="1">
    <location>
        <begin position="28"/>
        <end position="72"/>
    </location>
</feature>
<feature type="compositionally biased region" description="Basic and acidic residues" evidence="1">
    <location>
        <begin position="28"/>
        <end position="40"/>
    </location>
</feature>
<dbReference type="AlphaFoldDB" id="A0A392TRR3"/>
<evidence type="ECO:0000313" key="3">
    <source>
        <dbReference type="Proteomes" id="UP000265520"/>
    </source>
</evidence>
<organism evidence="2 3">
    <name type="scientific">Trifolium medium</name>
    <dbReference type="NCBI Taxonomy" id="97028"/>
    <lineage>
        <taxon>Eukaryota</taxon>
        <taxon>Viridiplantae</taxon>
        <taxon>Streptophyta</taxon>
        <taxon>Embryophyta</taxon>
        <taxon>Tracheophyta</taxon>
        <taxon>Spermatophyta</taxon>
        <taxon>Magnoliopsida</taxon>
        <taxon>eudicotyledons</taxon>
        <taxon>Gunneridae</taxon>
        <taxon>Pentapetalae</taxon>
        <taxon>rosids</taxon>
        <taxon>fabids</taxon>
        <taxon>Fabales</taxon>
        <taxon>Fabaceae</taxon>
        <taxon>Papilionoideae</taxon>
        <taxon>50 kb inversion clade</taxon>
        <taxon>NPAAA clade</taxon>
        <taxon>Hologalegina</taxon>
        <taxon>IRL clade</taxon>
        <taxon>Trifolieae</taxon>
        <taxon>Trifolium</taxon>
    </lineage>
</organism>
<dbReference type="EMBL" id="LXQA010631918">
    <property type="protein sequence ID" value="MCI63147.1"/>
    <property type="molecule type" value="Genomic_DNA"/>
</dbReference>
<feature type="non-terminal residue" evidence="2">
    <location>
        <position position="1"/>
    </location>
</feature>
<evidence type="ECO:0000256" key="1">
    <source>
        <dbReference type="SAM" id="MobiDB-lite"/>
    </source>
</evidence>
<evidence type="ECO:0000313" key="2">
    <source>
        <dbReference type="EMBL" id="MCI63147.1"/>
    </source>
</evidence>
<name>A0A392TRR3_9FABA</name>
<keyword evidence="3" id="KW-1185">Reference proteome</keyword>
<comment type="caution">
    <text evidence="2">The sequence shown here is derived from an EMBL/GenBank/DDBJ whole genome shotgun (WGS) entry which is preliminary data.</text>
</comment>